<sequence length="404" mass="45542">MFSLSASLVSVPDFMNIAKNCTFVDIGHSAQFLPEDGPSRLPRAPKRKRPQQFWQAFDDKALFYDCFWHIDGERVLLIGPPALNLQTHFDAAQFVANPSGQVLSPRFEPTRSMLWTEFRNVPKGTTDIGLKFAGLDFAIPVQPNQADNFAGTNLILTMNKNNALDWILHWLDWHVKLHSANAVLIFDNGSDAYSNEDLKAAIAAVDGITTAAIVSWPYSYGPFDPAVLFHPHWANFLQMASINMAFRRLAAQANAILNCDVDELVGREGTTNVFDAARQSPDGLVTLKGQWVESAVSEDEKAFPAHLGYRYRHRNPLRAICANKWCLDPSRDWLSPLSVMPNVHRIYGVPKTMGRNAPTNPFWHFKAINTNWKTNRRQGDESVSRHHRRLDSLDRAVESYLVAD</sequence>
<gene>
    <name evidence="1" type="ORF">GCM10011499_07880</name>
</gene>
<proteinExistence type="predicted"/>
<protein>
    <recommendedName>
        <fullName evidence="3">Glycosyl transferase family 2</fullName>
    </recommendedName>
</protein>
<reference evidence="1 2" key="1">
    <citation type="journal article" date="2014" name="Int. J. Syst. Evol. Microbiol.">
        <title>Complete genome sequence of Corynebacterium casei LMG S-19264T (=DSM 44701T), isolated from a smear-ripened cheese.</title>
        <authorList>
            <consortium name="US DOE Joint Genome Institute (JGI-PGF)"/>
            <person name="Walter F."/>
            <person name="Albersmeier A."/>
            <person name="Kalinowski J."/>
            <person name="Ruckert C."/>
        </authorList>
    </citation>
    <scope>NUCLEOTIDE SEQUENCE [LARGE SCALE GENOMIC DNA]</scope>
    <source>
        <strain evidence="1 2">CGMCC 1.15896</strain>
    </source>
</reference>
<dbReference type="Proteomes" id="UP000596977">
    <property type="component" value="Unassembled WGS sequence"/>
</dbReference>
<evidence type="ECO:0000313" key="1">
    <source>
        <dbReference type="EMBL" id="GGA40724.1"/>
    </source>
</evidence>
<dbReference type="AlphaFoldDB" id="A0A916R7Z0"/>
<evidence type="ECO:0008006" key="3">
    <source>
        <dbReference type="Google" id="ProtNLM"/>
    </source>
</evidence>
<comment type="caution">
    <text evidence="1">The sequence shown here is derived from an EMBL/GenBank/DDBJ whole genome shotgun (WGS) entry which is preliminary data.</text>
</comment>
<keyword evidence="2" id="KW-1185">Reference proteome</keyword>
<organism evidence="1 2">
    <name type="scientific">Pelagibacterium lentulum</name>
    <dbReference type="NCBI Taxonomy" id="2029865"/>
    <lineage>
        <taxon>Bacteria</taxon>
        <taxon>Pseudomonadati</taxon>
        <taxon>Pseudomonadota</taxon>
        <taxon>Alphaproteobacteria</taxon>
        <taxon>Hyphomicrobiales</taxon>
        <taxon>Devosiaceae</taxon>
        <taxon>Pelagibacterium</taxon>
    </lineage>
</organism>
<accession>A0A916R7Z0</accession>
<dbReference type="EMBL" id="BMKB01000001">
    <property type="protein sequence ID" value="GGA40724.1"/>
    <property type="molecule type" value="Genomic_DNA"/>
</dbReference>
<evidence type="ECO:0000313" key="2">
    <source>
        <dbReference type="Proteomes" id="UP000596977"/>
    </source>
</evidence>
<name>A0A916R7Z0_9HYPH</name>